<name>A0AAQ3RTT2_VIGMU</name>
<feature type="non-terminal residue" evidence="2">
    <location>
        <position position="1"/>
    </location>
</feature>
<proteinExistence type="predicted"/>
<dbReference type="AlphaFoldDB" id="A0AAQ3RTT2"/>
<organism evidence="2 3">
    <name type="scientific">Vigna mungo</name>
    <name type="common">Black gram</name>
    <name type="synonym">Phaseolus mungo</name>
    <dbReference type="NCBI Taxonomy" id="3915"/>
    <lineage>
        <taxon>Eukaryota</taxon>
        <taxon>Viridiplantae</taxon>
        <taxon>Streptophyta</taxon>
        <taxon>Embryophyta</taxon>
        <taxon>Tracheophyta</taxon>
        <taxon>Spermatophyta</taxon>
        <taxon>Magnoliopsida</taxon>
        <taxon>eudicotyledons</taxon>
        <taxon>Gunneridae</taxon>
        <taxon>Pentapetalae</taxon>
        <taxon>rosids</taxon>
        <taxon>fabids</taxon>
        <taxon>Fabales</taxon>
        <taxon>Fabaceae</taxon>
        <taxon>Papilionoideae</taxon>
        <taxon>50 kb inversion clade</taxon>
        <taxon>NPAAA clade</taxon>
        <taxon>indigoferoid/millettioid clade</taxon>
        <taxon>Phaseoleae</taxon>
        <taxon>Vigna</taxon>
    </lineage>
</organism>
<feature type="region of interest" description="Disordered" evidence="1">
    <location>
        <begin position="48"/>
        <end position="68"/>
    </location>
</feature>
<accession>A0AAQ3RTT2</accession>
<protein>
    <submittedName>
        <fullName evidence="2">Uncharacterized protein</fullName>
    </submittedName>
</protein>
<dbReference type="EMBL" id="CP144694">
    <property type="protein sequence ID" value="WVZ04036.1"/>
    <property type="molecule type" value="Genomic_DNA"/>
</dbReference>
<dbReference type="Proteomes" id="UP001374535">
    <property type="component" value="Chromosome 7"/>
</dbReference>
<keyword evidence="3" id="KW-1185">Reference proteome</keyword>
<gene>
    <name evidence="2" type="ORF">V8G54_024842</name>
</gene>
<evidence type="ECO:0000313" key="3">
    <source>
        <dbReference type="Proteomes" id="UP001374535"/>
    </source>
</evidence>
<reference evidence="2 3" key="1">
    <citation type="journal article" date="2023" name="Life. Sci Alliance">
        <title>Evolutionary insights into 3D genome organization and epigenetic landscape of Vigna mungo.</title>
        <authorList>
            <person name="Junaid A."/>
            <person name="Singh B."/>
            <person name="Bhatia S."/>
        </authorList>
    </citation>
    <scope>NUCLEOTIDE SEQUENCE [LARGE SCALE GENOMIC DNA]</scope>
    <source>
        <strain evidence="2">Urdbean</strain>
    </source>
</reference>
<evidence type="ECO:0000256" key="1">
    <source>
        <dbReference type="SAM" id="MobiDB-lite"/>
    </source>
</evidence>
<evidence type="ECO:0000313" key="2">
    <source>
        <dbReference type="EMBL" id="WVZ04036.1"/>
    </source>
</evidence>
<sequence length="112" mass="12636">ISKVLLHFGVECVDESSESSGRSNLIDKTALQHMRLQHGPERWLFKDEYMDDDEEATGGSSSAPFRPRSKFEKHMVRKMHSLTVLCQSINQDVVAIKGKLQIDDSNDDSGEN</sequence>